<evidence type="ECO:0000256" key="2">
    <source>
        <dbReference type="ARBA" id="ARBA00022692"/>
    </source>
</evidence>
<evidence type="ECO:0000256" key="1">
    <source>
        <dbReference type="ARBA" id="ARBA00004141"/>
    </source>
</evidence>
<evidence type="ECO:0000313" key="6">
    <source>
        <dbReference type="EMBL" id="GAG86936.1"/>
    </source>
</evidence>
<accession>X1CRP5</accession>
<evidence type="ECO:0000256" key="5">
    <source>
        <dbReference type="SAM" id="Phobius"/>
    </source>
</evidence>
<comment type="caution">
    <text evidence="6">The sequence shown here is derived from an EMBL/GenBank/DDBJ whole genome shotgun (WGS) entry which is preliminary data.</text>
</comment>
<reference evidence="6" key="1">
    <citation type="journal article" date="2014" name="Front. Microbiol.">
        <title>High frequency of phylogenetically diverse reductive dehalogenase-homologous genes in deep subseafloor sedimentary metagenomes.</title>
        <authorList>
            <person name="Kawai M."/>
            <person name="Futagami T."/>
            <person name="Toyoda A."/>
            <person name="Takaki Y."/>
            <person name="Nishi S."/>
            <person name="Hori S."/>
            <person name="Arai W."/>
            <person name="Tsubouchi T."/>
            <person name="Morono Y."/>
            <person name="Uchiyama I."/>
            <person name="Ito T."/>
            <person name="Fujiyama A."/>
            <person name="Inagaki F."/>
            <person name="Takami H."/>
        </authorList>
    </citation>
    <scope>NUCLEOTIDE SEQUENCE</scope>
    <source>
        <strain evidence="6">Expedition CK06-06</strain>
    </source>
</reference>
<sequence>ILGSIGAISAAALFVLLTERVQKSLISMLISFATGTLLTAALFGLIPEAIESAGGEPHTVMPFVLGGILFFFFLEKIIIWRNCADEDCDVHAAAGPIILIGDAFHNFIDGIVIAASFLTSFTVGISVSLAIIAHEVPQETGDFGILLHGGFSKKKAFILNTLSSVTTIPAAIVSYFVLAEISFIVPYALAISAASFLYIALSDLTPELHKKWGLKHTIQQFILILLGVTVMILTMSVMGHNH</sequence>
<organism evidence="6">
    <name type="scientific">marine sediment metagenome</name>
    <dbReference type="NCBI Taxonomy" id="412755"/>
    <lineage>
        <taxon>unclassified sequences</taxon>
        <taxon>metagenomes</taxon>
        <taxon>ecological metagenomes</taxon>
    </lineage>
</organism>
<name>X1CRP5_9ZZZZ</name>
<feature type="transmembrane region" description="Helical" evidence="5">
    <location>
        <begin position="221"/>
        <end position="239"/>
    </location>
</feature>
<keyword evidence="3 5" id="KW-1133">Transmembrane helix</keyword>
<feature type="transmembrane region" description="Helical" evidence="5">
    <location>
        <begin position="184"/>
        <end position="201"/>
    </location>
</feature>
<protein>
    <recommendedName>
        <fullName evidence="7">ZIP family metal transporter</fullName>
    </recommendedName>
</protein>
<feature type="transmembrane region" description="Helical" evidence="5">
    <location>
        <begin position="59"/>
        <end position="78"/>
    </location>
</feature>
<dbReference type="EMBL" id="BART01019500">
    <property type="protein sequence ID" value="GAG86936.1"/>
    <property type="molecule type" value="Genomic_DNA"/>
</dbReference>
<dbReference type="GO" id="GO:0046873">
    <property type="term" value="F:metal ion transmembrane transporter activity"/>
    <property type="evidence" value="ECO:0007669"/>
    <property type="project" value="InterPro"/>
</dbReference>
<dbReference type="InterPro" id="IPR003689">
    <property type="entry name" value="ZIP"/>
</dbReference>
<dbReference type="PANTHER" id="PTHR16950:SF16">
    <property type="entry name" value="ZINC TRANSPORTER ZIP13"/>
    <property type="match status" value="1"/>
</dbReference>
<evidence type="ECO:0008006" key="7">
    <source>
        <dbReference type="Google" id="ProtNLM"/>
    </source>
</evidence>
<feature type="transmembrane region" description="Helical" evidence="5">
    <location>
        <begin position="157"/>
        <end position="178"/>
    </location>
</feature>
<keyword evidence="2 5" id="KW-0812">Transmembrane</keyword>
<feature type="non-terminal residue" evidence="6">
    <location>
        <position position="1"/>
    </location>
</feature>
<gene>
    <name evidence="6" type="ORF">S01H4_36471</name>
</gene>
<dbReference type="GO" id="GO:0016020">
    <property type="term" value="C:membrane"/>
    <property type="evidence" value="ECO:0007669"/>
    <property type="project" value="UniProtKB-SubCell"/>
</dbReference>
<evidence type="ECO:0000256" key="4">
    <source>
        <dbReference type="ARBA" id="ARBA00023136"/>
    </source>
</evidence>
<dbReference type="Pfam" id="PF02535">
    <property type="entry name" value="Zip"/>
    <property type="match status" value="1"/>
</dbReference>
<evidence type="ECO:0000256" key="3">
    <source>
        <dbReference type="ARBA" id="ARBA00022989"/>
    </source>
</evidence>
<proteinExistence type="predicted"/>
<dbReference type="AlphaFoldDB" id="X1CRP5"/>
<dbReference type="PANTHER" id="PTHR16950">
    <property type="entry name" value="ZINC TRANSPORTER SLC39A7 HISTIDINE-RICH MEMBRANE PROTEIN KE4"/>
    <property type="match status" value="1"/>
</dbReference>
<feature type="transmembrane region" description="Helical" evidence="5">
    <location>
        <begin position="25"/>
        <end position="47"/>
    </location>
</feature>
<comment type="subcellular location">
    <subcellularLocation>
        <location evidence="1">Membrane</location>
        <topology evidence="1">Multi-pass membrane protein</topology>
    </subcellularLocation>
</comment>
<keyword evidence="4 5" id="KW-0472">Membrane</keyword>
<feature type="transmembrane region" description="Helical" evidence="5">
    <location>
        <begin position="114"/>
        <end position="136"/>
    </location>
</feature>